<dbReference type="SUPFAM" id="SSF51735">
    <property type="entry name" value="NAD(P)-binding Rossmann-fold domains"/>
    <property type="match status" value="1"/>
</dbReference>
<evidence type="ECO:0000313" key="2">
    <source>
        <dbReference type="Proteomes" id="UP000215633"/>
    </source>
</evidence>
<protein>
    <submittedName>
        <fullName evidence="1">Ornithine cyclodeaminase</fullName>
    </submittedName>
</protein>
<accession>A0A261VRC6</accession>
<organism evidence="1 2">
    <name type="scientific">Bordetella genomosp. 2</name>
    <dbReference type="NCBI Taxonomy" id="1983456"/>
    <lineage>
        <taxon>Bacteria</taxon>
        <taxon>Pseudomonadati</taxon>
        <taxon>Pseudomonadota</taxon>
        <taxon>Betaproteobacteria</taxon>
        <taxon>Burkholderiales</taxon>
        <taxon>Alcaligenaceae</taxon>
        <taxon>Bordetella</taxon>
    </lineage>
</organism>
<sequence length="308" mass="32618">MLHINDAMVDELVDAAAAQQVVRDAFAHFGRGEAAMQQRERTEAGGVKLSTLGAVIPGQQVAGAKVYTTIAGRFDFVILLFSTVDGRPLATLEANAITRLRTAASTVVAAAHLARPDCRRMMLYGAGVQGQAHARQLARAYPLERIIVSDPGASDELLRAMEDDCQVEVRRSPARAPVEESDIVVTATRARQPLFDGARLAPGTFVAAIGSSLPDTRELDDRALARAGLIAVEWLPQSRREAGDLVLADPALDLGGRLVELGALVTGAHPGRRQASEITLYKAVGVGLEDVALAGLAYQRLRGDSAGA</sequence>
<dbReference type="AlphaFoldDB" id="A0A261VRC6"/>
<dbReference type="InterPro" id="IPR036291">
    <property type="entry name" value="NAD(P)-bd_dom_sf"/>
</dbReference>
<gene>
    <name evidence="1" type="ORF">CAL24_16335</name>
</gene>
<dbReference type="InterPro" id="IPR023401">
    <property type="entry name" value="ODC_N"/>
</dbReference>
<dbReference type="EMBL" id="NEVT01000006">
    <property type="protein sequence ID" value="OZI76668.1"/>
    <property type="molecule type" value="Genomic_DNA"/>
</dbReference>
<keyword evidence="2" id="KW-1185">Reference proteome</keyword>
<dbReference type="Proteomes" id="UP000215633">
    <property type="component" value="Unassembled WGS sequence"/>
</dbReference>
<name>A0A261VRC6_9BORD</name>
<dbReference type="PANTHER" id="PTHR13812:SF19">
    <property type="entry name" value="KETIMINE REDUCTASE MU-CRYSTALLIN"/>
    <property type="match status" value="1"/>
</dbReference>
<evidence type="ECO:0000313" key="1">
    <source>
        <dbReference type="EMBL" id="OZI76668.1"/>
    </source>
</evidence>
<proteinExistence type="predicted"/>
<dbReference type="InterPro" id="IPR003462">
    <property type="entry name" value="ODC_Mu_crystall"/>
</dbReference>
<dbReference type="Gene3D" id="3.30.1780.10">
    <property type="entry name" value="ornithine cyclodeaminase, domain 1"/>
    <property type="match status" value="1"/>
</dbReference>
<dbReference type="Pfam" id="PF02423">
    <property type="entry name" value="OCD_Mu_crystall"/>
    <property type="match status" value="1"/>
</dbReference>
<reference evidence="2" key="1">
    <citation type="submission" date="2017-05" db="EMBL/GenBank/DDBJ databases">
        <title>Complete and WGS of Bordetella genogroups.</title>
        <authorList>
            <person name="Spilker T."/>
            <person name="Lipuma J."/>
        </authorList>
    </citation>
    <scope>NUCLEOTIDE SEQUENCE [LARGE SCALE GENOMIC DNA]</scope>
    <source>
        <strain evidence="2">AU8256</strain>
    </source>
</reference>
<dbReference type="RefSeq" id="WP_094807211.1">
    <property type="nucleotide sequence ID" value="NZ_NEVT01000006.1"/>
</dbReference>
<dbReference type="Gene3D" id="3.40.50.720">
    <property type="entry name" value="NAD(P)-binding Rossmann-like Domain"/>
    <property type="match status" value="1"/>
</dbReference>
<dbReference type="PANTHER" id="PTHR13812">
    <property type="entry name" value="KETIMINE REDUCTASE MU-CRYSTALLIN"/>
    <property type="match status" value="1"/>
</dbReference>
<comment type="caution">
    <text evidence="1">The sequence shown here is derived from an EMBL/GenBank/DDBJ whole genome shotgun (WGS) entry which is preliminary data.</text>
</comment>
<dbReference type="GO" id="GO:0005737">
    <property type="term" value="C:cytoplasm"/>
    <property type="evidence" value="ECO:0007669"/>
    <property type="project" value="TreeGrafter"/>
</dbReference>
<dbReference type="PIRSF" id="PIRSF001439">
    <property type="entry name" value="CryM"/>
    <property type="match status" value="1"/>
</dbReference>